<dbReference type="EMBL" id="CAACVJ010000160">
    <property type="protein sequence ID" value="VEP14121.1"/>
    <property type="molecule type" value="Genomic_DNA"/>
</dbReference>
<protein>
    <recommendedName>
        <fullName evidence="1">RNA ligase domain-containing protein</fullName>
    </recommendedName>
</protein>
<gene>
    <name evidence="2" type="ORF">H1P_2420003</name>
</gene>
<organism evidence="2 3">
    <name type="scientific">Hyella patelloides LEGE 07179</name>
    <dbReference type="NCBI Taxonomy" id="945734"/>
    <lineage>
        <taxon>Bacteria</taxon>
        <taxon>Bacillati</taxon>
        <taxon>Cyanobacteriota</taxon>
        <taxon>Cyanophyceae</taxon>
        <taxon>Pleurocapsales</taxon>
        <taxon>Hyellaceae</taxon>
        <taxon>Hyella</taxon>
    </lineage>
</organism>
<evidence type="ECO:0000313" key="3">
    <source>
        <dbReference type="Proteomes" id="UP000320055"/>
    </source>
</evidence>
<dbReference type="Gene3D" id="3.30.470.30">
    <property type="entry name" value="DNA ligase/mRNA capping enzyme"/>
    <property type="match status" value="1"/>
</dbReference>
<dbReference type="Pfam" id="PF09414">
    <property type="entry name" value="RNA_ligase"/>
    <property type="match status" value="1"/>
</dbReference>
<feature type="domain" description="RNA ligase" evidence="1">
    <location>
        <begin position="38"/>
        <end position="112"/>
    </location>
</feature>
<dbReference type="OrthoDB" id="255834at2"/>
<dbReference type="AlphaFoldDB" id="A0A563VRS9"/>
<proteinExistence type="predicted"/>
<evidence type="ECO:0000313" key="2">
    <source>
        <dbReference type="EMBL" id="VEP14121.1"/>
    </source>
</evidence>
<dbReference type="InterPro" id="IPR021122">
    <property type="entry name" value="RNA_ligase_dom_REL/Rnl2"/>
</dbReference>
<dbReference type="Proteomes" id="UP000320055">
    <property type="component" value="Unassembled WGS sequence"/>
</dbReference>
<dbReference type="SUPFAM" id="SSF56091">
    <property type="entry name" value="DNA ligase/mRNA capping enzyme, catalytic domain"/>
    <property type="match status" value="1"/>
</dbReference>
<accession>A0A563VRS9</accession>
<reference evidence="2 3" key="1">
    <citation type="submission" date="2019-01" db="EMBL/GenBank/DDBJ databases">
        <authorList>
            <person name="Brito A."/>
        </authorList>
    </citation>
    <scope>NUCLEOTIDE SEQUENCE [LARGE SCALE GENOMIC DNA]</scope>
    <source>
        <strain evidence="2">1</strain>
    </source>
</reference>
<sequence length="113" mass="13097">MKQIYKYPKTYHLEGSGLRSQKKNKNKTLFQEIASCHLVVEEKMDGANVAISFSDTGEMLLQSRGNFLTGGVREKHFSLFKQWAYTLANKLYLVLGNRYILDGEWLYAKHTIF</sequence>
<evidence type="ECO:0000259" key="1">
    <source>
        <dbReference type="Pfam" id="PF09414"/>
    </source>
</evidence>
<keyword evidence="3" id="KW-1185">Reference proteome</keyword>
<name>A0A563VRS9_9CYAN</name>